<sequence>MSETISDQAFRQAGWPGLRSRLFHFLFLLRRPMTLGVRGLVHDEAANAVFLIRHTYVPGWQLPGGGVELGETMAESLERELAEEGNIECLTPPPLRSLHFNRQASRRDHVALYVISAFRQSAPKMPDHEIAEAGFFPLGRLPEDTTPATRRRLAEVFDGAPASPYW</sequence>
<feature type="domain" description="Nudix hydrolase" evidence="3">
    <location>
        <begin position="32"/>
        <end position="158"/>
    </location>
</feature>
<dbReference type="PANTHER" id="PTHR43046">
    <property type="entry name" value="GDP-MANNOSE MANNOSYL HYDROLASE"/>
    <property type="match status" value="1"/>
</dbReference>
<dbReference type="GO" id="GO:0016787">
    <property type="term" value="F:hydrolase activity"/>
    <property type="evidence" value="ECO:0007669"/>
    <property type="project" value="UniProtKB-KW"/>
</dbReference>
<protein>
    <submittedName>
        <fullName evidence="4">ADP-ribose pyrophosphatase YjhB, NUDIX family</fullName>
    </submittedName>
</protein>
<dbReference type="SUPFAM" id="SSF55811">
    <property type="entry name" value="Nudix"/>
    <property type="match status" value="1"/>
</dbReference>
<proteinExistence type="predicted"/>
<comment type="cofactor">
    <cofactor evidence="1">
        <name>Mg(2+)</name>
        <dbReference type="ChEBI" id="CHEBI:18420"/>
    </cofactor>
</comment>
<evidence type="ECO:0000313" key="4">
    <source>
        <dbReference type="EMBL" id="SFK40487.1"/>
    </source>
</evidence>
<reference evidence="4 5" key="1">
    <citation type="submission" date="2016-10" db="EMBL/GenBank/DDBJ databases">
        <authorList>
            <person name="Varghese N."/>
            <person name="Submissions S."/>
        </authorList>
    </citation>
    <scope>NUCLEOTIDE SEQUENCE [LARGE SCALE GENOMIC DNA]</scope>
    <source>
        <strain evidence="4 5">DSM 21822</strain>
    </source>
</reference>
<dbReference type="AlphaFoldDB" id="A0A1I3Z8T2"/>
<dbReference type="RefSeq" id="WP_149760393.1">
    <property type="nucleotide sequence ID" value="NZ_BSPE01000031.1"/>
</dbReference>
<dbReference type="PRINTS" id="PR00502">
    <property type="entry name" value="NUDIXFAMILY"/>
</dbReference>
<dbReference type="EMBL" id="FOSL01000006">
    <property type="protein sequence ID" value="SFK40487.1"/>
    <property type="molecule type" value="Genomic_DNA"/>
</dbReference>
<gene>
    <name evidence="4" type="ORF">SAMN04488498_10622</name>
</gene>
<keyword evidence="2" id="KW-0378">Hydrolase</keyword>
<organism evidence="4 5">
    <name type="scientific">Neomesorhizobium albiziae</name>
    <dbReference type="NCBI Taxonomy" id="335020"/>
    <lineage>
        <taxon>Bacteria</taxon>
        <taxon>Pseudomonadati</taxon>
        <taxon>Pseudomonadota</taxon>
        <taxon>Alphaproteobacteria</taxon>
        <taxon>Hyphomicrobiales</taxon>
        <taxon>Phyllobacteriaceae</taxon>
        <taxon>Neomesorhizobium</taxon>
    </lineage>
</organism>
<dbReference type="Gene3D" id="3.90.79.10">
    <property type="entry name" value="Nucleoside Triphosphate Pyrophosphohydrolase"/>
    <property type="match status" value="1"/>
</dbReference>
<dbReference type="OrthoDB" id="9800065at2"/>
<dbReference type="CDD" id="cd04680">
    <property type="entry name" value="NUDIX_Hydrolase"/>
    <property type="match status" value="1"/>
</dbReference>
<evidence type="ECO:0000259" key="3">
    <source>
        <dbReference type="PROSITE" id="PS51462"/>
    </source>
</evidence>
<evidence type="ECO:0000256" key="1">
    <source>
        <dbReference type="ARBA" id="ARBA00001946"/>
    </source>
</evidence>
<dbReference type="InterPro" id="IPR000086">
    <property type="entry name" value="NUDIX_hydrolase_dom"/>
</dbReference>
<evidence type="ECO:0000256" key="2">
    <source>
        <dbReference type="ARBA" id="ARBA00022801"/>
    </source>
</evidence>
<dbReference type="InterPro" id="IPR020476">
    <property type="entry name" value="Nudix_hydrolase"/>
</dbReference>
<dbReference type="PANTHER" id="PTHR43046:SF14">
    <property type="entry name" value="MUTT_NUDIX FAMILY PROTEIN"/>
    <property type="match status" value="1"/>
</dbReference>
<dbReference type="InterPro" id="IPR015797">
    <property type="entry name" value="NUDIX_hydrolase-like_dom_sf"/>
</dbReference>
<dbReference type="Pfam" id="PF00293">
    <property type="entry name" value="NUDIX"/>
    <property type="match status" value="1"/>
</dbReference>
<dbReference type="Proteomes" id="UP000323300">
    <property type="component" value="Unassembled WGS sequence"/>
</dbReference>
<name>A0A1I3Z8T2_9HYPH</name>
<accession>A0A1I3Z8T2</accession>
<keyword evidence="5" id="KW-1185">Reference proteome</keyword>
<dbReference type="PROSITE" id="PS51462">
    <property type="entry name" value="NUDIX"/>
    <property type="match status" value="1"/>
</dbReference>
<evidence type="ECO:0000313" key="5">
    <source>
        <dbReference type="Proteomes" id="UP000323300"/>
    </source>
</evidence>